<feature type="transmembrane region" description="Helical" evidence="10">
    <location>
        <begin position="232"/>
        <end position="250"/>
    </location>
</feature>
<feature type="transmembrane region" description="Helical" evidence="10">
    <location>
        <begin position="83"/>
        <end position="114"/>
    </location>
</feature>
<evidence type="ECO:0000256" key="9">
    <source>
        <dbReference type="SAM" id="MobiDB-lite"/>
    </source>
</evidence>
<dbReference type="AlphaFoldDB" id="A0A316UB00"/>
<gene>
    <name evidence="11" type="ORF">BCV69DRAFT_287220</name>
</gene>
<feature type="transmembrane region" description="Helical" evidence="10">
    <location>
        <begin position="310"/>
        <end position="332"/>
    </location>
</feature>
<feature type="compositionally biased region" description="Basic and acidic residues" evidence="9">
    <location>
        <begin position="14"/>
        <end position="39"/>
    </location>
</feature>
<dbReference type="GeneID" id="37015282"/>
<feature type="region of interest" description="Disordered" evidence="9">
    <location>
        <begin position="1"/>
        <end position="39"/>
    </location>
</feature>
<dbReference type="Proteomes" id="UP000245942">
    <property type="component" value="Unassembled WGS sequence"/>
</dbReference>
<name>A0A316UB00_9BASI</name>
<dbReference type="InterPro" id="IPR000425">
    <property type="entry name" value="MIP"/>
</dbReference>
<sequence>MSHQQTGYQYASDPRADSTESDHKINAQQEHHFQRSHREPGQLELGLTEVAEGRTDVQRSVVASAGLDHSRFRSKWQTIRPDWLSAVIGEALGVFFFTFMGTAATALFVLSAVAGTEYGSFLNIALAYAFGIVFGIYMAGLNSGAHLHPAVTICQVIFKGFPISRAPLYIVAQIFGGYIGALCTIAINRTPIFAYEAGLRAAGESAAIFTSSGPAGIIALFPAAGRTYGDMVTNEIIGAFVIGLVIWANLDSQNIFTSPVNAPWAIGLAYFVVVSSQAPGAIALNTARDVGARFACASVFGRECFQPSKYTALAALTNIPVTIFAAGLYTFFLSDSRRPSANVSLSHHLEQDRKNQLAAESRHEELMLHRTRTGSGEKGGSLFRTITGRGAPKAE</sequence>
<comment type="subcellular location">
    <subcellularLocation>
        <location evidence="1">Membrane</location>
        <topology evidence="1">Multi-pass membrane protein</topology>
    </subcellularLocation>
</comment>
<dbReference type="InterPro" id="IPR050363">
    <property type="entry name" value="MIP/Aquaporin"/>
</dbReference>
<evidence type="ECO:0000256" key="3">
    <source>
        <dbReference type="ARBA" id="ARBA00022448"/>
    </source>
</evidence>
<keyword evidence="12" id="KW-1185">Reference proteome</keyword>
<keyword evidence="6 10" id="KW-1133">Transmembrane helix</keyword>
<dbReference type="GO" id="GO:0015254">
    <property type="term" value="F:glycerol channel activity"/>
    <property type="evidence" value="ECO:0007669"/>
    <property type="project" value="TreeGrafter"/>
</dbReference>
<dbReference type="GO" id="GO:0005886">
    <property type="term" value="C:plasma membrane"/>
    <property type="evidence" value="ECO:0007669"/>
    <property type="project" value="TreeGrafter"/>
</dbReference>
<reference evidence="11 12" key="1">
    <citation type="journal article" date="2018" name="Mol. Biol. Evol.">
        <title>Broad Genomic Sampling Reveals a Smut Pathogenic Ancestry of the Fungal Clade Ustilaginomycotina.</title>
        <authorList>
            <person name="Kijpornyongpan T."/>
            <person name="Mondo S.J."/>
            <person name="Barry K."/>
            <person name="Sandor L."/>
            <person name="Lee J."/>
            <person name="Lipzen A."/>
            <person name="Pangilinan J."/>
            <person name="LaButti K."/>
            <person name="Hainaut M."/>
            <person name="Henrissat B."/>
            <person name="Grigoriev I.V."/>
            <person name="Spatafora J.W."/>
            <person name="Aime M.C."/>
        </authorList>
    </citation>
    <scope>NUCLEOTIDE SEQUENCE [LARGE SCALE GENOMIC DNA]</scope>
    <source>
        <strain evidence="11 12">MCA 4718</strain>
    </source>
</reference>
<dbReference type="STRING" id="1684307.A0A316UB00"/>
<evidence type="ECO:0000256" key="2">
    <source>
        <dbReference type="ARBA" id="ARBA00006175"/>
    </source>
</evidence>
<dbReference type="PRINTS" id="PR00783">
    <property type="entry name" value="MINTRINSICP"/>
</dbReference>
<evidence type="ECO:0000256" key="10">
    <source>
        <dbReference type="SAM" id="Phobius"/>
    </source>
</evidence>
<keyword evidence="3 8" id="KW-0813">Transport</keyword>
<proteinExistence type="inferred from homology"/>
<evidence type="ECO:0000256" key="7">
    <source>
        <dbReference type="ARBA" id="ARBA00023136"/>
    </source>
</evidence>
<organism evidence="11 12">
    <name type="scientific">Pseudomicrostroma glucosiphilum</name>
    <dbReference type="NCBI Taxonomy" id="1684307"/>
    <lineage>
        <taxon>Eukaryota</taxon>
        <taxon>Fungi</taxon>
        <taxon>Dikarya</taxon>
        <taxon>Basidiomycota</taxon>
        <taxon>Ustilaginomycotina</taxon>
        <taxon>Exobasidiomycetes</taxon>
        <taxon>Microstromatales</taxon>
        <taxon>Microstromatales incertae sedis</taxon>
        <taxon>Pseudomicrostroma</taxon>
    </lineage>
</organism>
<evidence type="ECO:0000313" key="11">
    <source>
        <dbReference type="EMBL" id="PWN21563.1"/>
    </source>
</evidence>
<dbReference type="RefSeq" id="XP_025348723.1">
    <property type="nucleotide sequence ID" value="XM_025493548.1"/>
</dbReference>
<keyword evidence="4 8" id="KW-0812">Transmembrane</keyword>
<protein>
    <submittedName>
        <fullName evidence="11">Aquaporin-like protein</fullName>
    </submittedName>
</protein>
<keyword evidence="5" id="KW-0677">Repeat</keyword>
<feature type="transmembrane region" description="Helical" evidence="10">
    <location>
        <begin position="262"/>
        <end position="284"/>
    </location>
</feature>
<feature type="transmembrane region" description="Helical" evidence="10">
    <location>
        <begin position="207"/>
        <end position="225"/>
    </location>
</feature>
<comment type="similarity">
    <text evidence="2 8">Belongs to the MIP/aquaporin (TC 1.A.8) family.</text>
</comment>
<evidence type="ECO:0000256" key="6">
    <source>
        <dbReference type="ARBA" id="ARBA00022989"/>
    </source>
</evidence>
<dbReference type="Gene3D" id="1.20.1080.10">
    <property type="entry name" value="Glycerol uptake facilitator protein"/>
    <property type="match status" value="1"/>
</dbReference>
<evidence type="ECO:0000256" key="4">
    <source>
        <dbReference type="ARBA" id="ARBA00022692"/>
    </source>
</evidence>
<dbReference type="PANTHER" id="PTHR43829:SF14">
    <property type="entry name" value="AQUAPORIN 3"/>
    <property type="match status" value="1"/>
</dbReference>
<evidence type="ECO:0000256" key="8">
    <source>
        <dbReference type="RuleBase" id="RU000477"/>
    </source>
</evidence>
<feature type="region of interest" description="Disordered" evidence="9">
    <location>
        <begin position="371"/>
        <end position="395"/>
    </location>
</feature>
<keyword evidence="7 10" id="KW-0472">Membrane</keyword>
<dbReference type="EMBL" id="KZ819325">
    <property type="protein sequence ID" value="PWN21563.1"/>
    <property type="molecule type" value="Genomic_DNA"/>
</dbReference>
<dbReference type="SUPFAM" id="SSF81338">
    <property type="entry name" value="Aquaporin-like"/>
    <property type="match status" value="1"/>
</dbReference>
<feature type="transmembrane region" description="Helical" evidence="10">
    <location>
        <begin position="120"/>
        <end position="139"/>
    </location>
</feature>
<feature type="transmembrane region" description="Helical" evidence="10">
    <location>
        <begin position="168"/>
        <end position="187"/>
    </location>
</feature>
<evidence type="ECO:0000256" key="1">
    <source>
        <dbReference type="ARBA" id="ARBA00004141"/>
    </source>
</evidence>
<dbReference type="PANTHER" id="PTHR43829">
    <property type="entry name" value="AQUAPORIN OR AQUAGLYCEROPORIN RELATED"/>
    <property type="match status" value="1"/>
</dbReference>
<dbReference type="Pfam" id="PF00230">
    <property type="entry name" value="MIP"/>
    <property type="match status" value="1"/>
</dbReference>
<evidence type="ECO:0000313" key="12">
    <source>
        <dbReference type="Proteomes" id="UP000245942"/>
    </source>
</evidence>
<dbReference type="OrthoDB" id="3222at2759"/>
<accession>A0A316UB00</accession>
<dbReference type="GO" id="GO:0015250">
    <property type="term" value="F:water channel activity"/>
    <property type="evidence" value="ECO:0007669"/>
    <property type="project" value="TreeGrafter"/>
</dbReference>
<dbReference type="InterPro" id="IPR023271">
    <property type="entry name" value="Aquaporin-like"/>
</dbReference>
<evidence type="ECO:0000256" key="5">
    <source>
        <dbReference type="ARBA" id="ARBA00022737"/>
    </source>
</evidence>